<dbReference type="AlphaFoldDB" id="A0A871R1E3"/>
<evidence type="ECO:0000313" key="4">
    <source>
        <dbReference type="Proteomes" id="UP000663131"/>
    </source>
</evidence>
<feature type="compositionally biased region" description="Basic residues" evidence="1">
    <location>
        <begin position="167"/>
        <end position="178"/>
    </location>
</feature>
<dbReference type="RefSeq" id="XP_041136890.1">
    <property type="nucleotide sequence ID" value="XM_041283538.1"/>
</dbReference>
<dbReference type="PANTHER" id="PTHR43828">
    <property type="entry name" value="ASPARAGINASE"/>
    <property type="match status" value="1"/>
</dbReference>
<dbReference type="OrthoDB" id="5562739at2759"/>
<dbReference type="Proteomes" id="UP000663131">
    <property type="component" value="Chromosome 7"/>
</dbReference>
<dbReference type="GO" id="GO:0030907">
    <property type="term" value="C:MBF transcription complex"/>
    <property type="evidence" value="ECO:0007669"/>
    <property type="project" value="TreeGrafter"/>
</dbReference>
<dbReference type="PROSITE" id="PS51299">
    <property type="entry name" value="HTH_APSES"/>
    <property type="match status" value="1"/>
</dbReference>
<proteinExistence type="predicted"/>
<dbReference type="PANTHER" id="PTHR43828:SF5">
    <property type="entry name" value="TRANSCRIPTIONAL REPRESSOR XBP1"/>
    <property type="match status" value="1"/>
</dbReference>
<dbReference type="SUPFAM" id="SSF54616">
    <property type="entry name" value="DNA-binding domain of Mlu1-box binding protein MBP1"/>
    <property type="match status" value="1"/>
</dbReference>
<feature type="domain" description="HTH APSES-type" evidence="2">
    <location>
        <begin position="37"/>
        <end position="149"/>
    </location>
</feature>
<reference evidence="3" key="2">
    <citation type="journal article" name="BMC Genomics">
        <title>New genome assemblies reveal patterns of domestication and adaptation across Brettanomyces (Dekkera) species.</title>
        <authorList>
            <person name="Roach M.J."/>
            <person name="Borneman A.R."/>
        </authorList>
    </citation>
    <scope>NUCLEOTIDE SEQUENCE</scope>
    <source>
        <strain evidence="3">UCD 2041</strain>
    </source>
</reference>
<dbReference type="InterPro" id="IPR036887">
    <property type="entry name" value="HTH_APSES_sf"/>
</dbReference>
<dbReference type="GO" id="GO:0003677">
    <property type="term" value="F:DNA binding"/>
    <property type="evidence" value="ECO:0007669"/>
    <property type="project" value="InterPro"/>
</dbReference>
<name>A0A871R1E3_DEKBR</name>
<dbReference type="InterPro" id="IPR003163">
    <property type="entry name" value="Tscrpt_reg_HTH_APSES-type"/>
</dbReference>
<gene>
    <name evidence="3" type="ORF">BRETT_005053</name>
</gene>
<sequence>MEEVNFPIHPYPADILKKVPQEQRGLLPKIESIPTRKYATSIDARNYLSVYEYRVRDNWVIWDYHSGLVHLTGLWKAIGNSKADIVKLLDSSPELEKHLKRIRGGYLKIQGTWISYEMAKLLASKFCYTIRYALIPLFGADFVDLCLKPYQRGFGMLRLHVTDADLKRRRRRRRRRRSNPAVTGGKIGISGVKKPQMGQRQLSYAGKATLGGHSVSFSGQNSAQSAPISSASFPAADIRSRRLRSRSLSSPVDVAKLLPYPTMSKVCLLSIRYTGMQCSTAPSDYAFSKSADAWKKPTTKSVAEIVSPRSEGILSVLKAAQNLDPSLAVDMSRETSTSSSNSVSPTYSRFNYTYNNYPVAKQIPYDLAGAEYRSFPVTARVSSGLQPSLPKQSSW</sequence>
<evidence type="ECO:0000256" key="1">
    <source>
        <dbReference type="SAM" id="MobiDB-lite"/>
    </source>
</evidence>
<dbReference type="KEGG" id="bbrx:BRETT_005053"/>
<reference evidence="3" key="1">
    <citation type="submission" date="2020-10" db="EMBL/GenBank/DDBJ databases">
        <authorList>
            <person name="Palmer J.M."/>
        </authorList>
    </citation>
    <scope>NUCLEOTIDE SEQUENCE</scope>
    <source>
        <strain evidence="3">UCD 2041</strain>
    </source>
</reference>
<protein>
    <recommendedName>
        <fullName evidence="2">HTH APSES-type domain-containing protein</fullName>
    </recommendedName>
</protein>
<dbReference type="GeneID" id="64576976"/>
<dbReference type="GO" id="GO:0000981">
    <property type="term" value="F:DNA-binding transcription factor activity, RNA polymerase II-specific"/>
    <property type="evidence" value="ECO:0007669"/>
    <property type="project" value="UniProtKB-ARBA"/>
</dbReference>
<dbReference type="EMBL" id="CP063135">
    <property type="protein sequence ID" value="QOU20397.1"/>
    <property type="molecule type" value="Genomic_DNA"/>
</dbReference>
<dbReference type="InterPro" id="IPR051642">
    <property type="entry name" value="SWI6-like"/>
</dbReference>
<evidence type="ECO:0000259" key="2">
    <source>
        <dbReference type="PROSITE" id="PS51299"/>
    </source>
</evidence>
<organism evidence="3 4">
    <name type="scientific">Dekkera bruxellensis</name>
    <name type="common">Brettanomyces custersii</name>
    <dbReference type="NCBI Taxonomy" id="5007"/>
    <lineage>
        <taxon>Eukaryota</taxon>
        <taxon>Fungi</taxon>
        <taxon>Dikarya</taxon>
        <taxon>Ascomycota</taxon>
        <taxon>Saccharomycotina</taxon>
        <taxon>Pichiomycetes</taxon>
        <taxon>Pichiales</taxon>
        <taxon>Pichiaceae</taxon>
        <taxon>Brettanomyces</taxon>
    </lineage>
</organism>
<evidence type="ECO:0000313" key="3">
    <source>
        <dbReference type="EMBL" id="QOU20397.1"/>
    </source>
</evidence>
<dbReference type="GO" id="GO:0033309">
    <property type="term" value="C:SBF transcription complex"/>
    <property type="evidence" value="ECO:0007669"/>
    <property type="project" value="TreeGrafter"/>
</dbReference>
<accession>A0A871R1E3</accession>
<dbReference type="Gene3D" id="3.10.260.10">
    <property type="entry name" value="Transcription regulator HTH, APSES-type DNA-binding domain"/>
    <property type="match status" value="1"/>
</dbReference>
<feature type="region of interest" description="Disordered" evidence="1">
    <location>
        <begin position="166"/>
        <end position="198"/>
    </location>
</feature>